<feature type="non-terminal residue" evidence="1">
    <location>
        <position position="1"/>
    </location>
</feature>
<evidence type="ECO:0000313" key="2">
    <source>
        <dbReference type="Proteomes" id="UP001159405"/>
    </source>
</evidence>
<gene>
    <name evidence="1" type="ORF">PLOB_00023823</name>
</gene>
<dbReference type="Proteomes" id="UP001159405">
    <property type="component" value="Unassembled WGS sequence"/>
</dbReference>
<proteinExistence type="predicted"/>
<comment type="caution">
    <text evidence="1">The sequence shown here is derived from an EMBL/GenBank/DDBJ whole genome shotgun (WGS) entry which is preliminary data.</text>
</comment>
<evidence type="ECO:0000313" key="1">
    <source>
        <dbReference type="EMBL" id="CAH3180675.1"/>
    </source>
</evidence>
<protein>
    <submittedName>
        <fullName evidence="1">Uncharacterized protein</fullName>
    </submittedName>
</protein>
<accession>A0ABN8RQ64</accession>
<reference evidence="1 2" key="1">
    <citation type="submission" date="2022-05" db="EMBL/GenBank/DDBJ databases">
        <authorList>
            <consortium name="Genoscope - CEA"/>
            <person name="William W."/>
        </authorList>
    </citation>
    <scope>NUCLEOTIDE SEQUENCE [LARGE SCALE GENOMIC DNA]</scope>
</reference>
<organism evidence="1 2">
    <name type="scientific">Porites lobata</name>
    <dbReference type="NCBI Taxonomy" id="104759"/>
    <lineage>
        <taxon>Eukaryota</taxon>
        <taxon>Metazoa</taxon>
        <taxon>Cnidaria</taxon>
        <taxon>Anthozoa</taxon>
        <taxon>Hexacorallia</taxon>
        <taxon>Scleractinia</taxon>
        <taxon>Fungiina</taxon>
        <taxon>Poritidae</taxon>
        <taxon>Porites</taxon>
    </lineage>
</organism>
<name>A0ABN8RQ64_9CNID</name>
<sequence>FEHNTPGSFKVRLPNRLALEGSGWKVGLASITIPNMCFLHQLEKDGISEDSWLMAIVNKTGKHGSNYKLKRAFVTLGDMKVHKHSFKSGVDFFTMMSYVLQERRYNELDAGYRVEPEDWAPFKFSQEGDDYQLHLGQDGNESSNSLIINVDSRLAKLMMWTTYDKDGNITRFLNHHLIPHLRNNTRKDTTELTGNVLFKYDPTSKSIQLSRTAQWRFTHLNRIFDKVTKRHKRTLYVYSNVGASTIVGDQVVSLLREVDYDPRQGQNDHFHFEPHMIQYHDVLSSDMDILEVQITETDNTLLDFGQGVTTLVLHFKRE</sequence>
<dbReference type="EMBL" id="CALNXK010000281">
    <property type="protein sequence ID" value="CAH3180675.1"/>
    <property type="molecule type" value="Genomic_DNA"/>
</dbReference>
<keyword evidence="2" id="KW-1185">Reference proteome</keyword>